<proteinExistence type="predicted"/>
<feature type="signal peptide" evidence="1">
    <location>
        <begin position="1"/>
        <end position="28"/>
    </location>
</feature>
<evidence type="ECO:0000313" key="2">
    <source>
        <dbReference type="EMBL" id="CRL10645.1"/>
    </source>
</evidence>
<accession>A0A0H5DGS2</accession>
<evidence type="ECO:0000256" key="1">
    <source>
        <dbReference type="SAM" id="SignalP"/>
    </source>
</evidence>
<evidence type="ECO:0000313" key="3">
    <source>
        <dbReference type="Proteomes" id="UP000043764"/>
    </source>
</evidence>
<reference evidence="3" key="1">
    <citation type="submission" date="2015-05" db="EMBL/GenBank/DDBJ databases">
        <authorList>
            <person name="Rodrigo-Torres Lidia"/>
            <person name="Arahal R.David."/>
        </authorList>
    </citation>
    <scope>NUCLEOTIDE SEQUENCE [LARGE SCALE GENOMIC DNA]</scope>
    <source>
        <strain evidence="3">CECT 7321</strain>
    </source>
</reference>
<feature type="chain" id="PRO_5005218352" description="Porin" evidence="1">
    <location>
        <begin position="29"/>
        <end position="427"/>
    </location>
</feature>
<dbReference type="RefSeq" id="WP_110884686.1">
    <property type="nucleotide sequence ID" value="NZ_CVRL01000013.1"/>
</dbReference>
<name>A0A0H5DGS2_9RHOB</name>
<dbReference type="EMBL" id="CVRL01000013">
    <property type="protein sequence ID" value="CRL10645.1"/>
    <property type="molecule type" value="Genomic_DNA"/>
</dbReference>
<dbReference type="Proteomes" id="UP000043764">
    <property type="component" value="Unassembled WGS sequence"/>
</dbReference>
<protein>
    <recommendedName>
        <fullName evidence="4">Porin</fullName>
    </recommendedName>
</protein>
<sequence>MTVSIFKGAAQAALAVMLCAGLAGQSLAQGAGVTESAGQSRAAWHGGLLATSLAYSETMLDRQSHVTDKIAVALRARQSGLLGINQLTFGGRVLGTVIHESTNTPGKFPILSRLPPTHTSGTSDSYGVINDITLNVTATTPLLTAFVQGEYTEVEYPGQNEIQLRKAWLAIGDLDRAPFYLAVGRKTVNFGNFESYAPFSHTHNAHYFWAQTKDPLIEIGYLSERTDVALSIIRNHRGNRVISSPSNDGSFTNYAVNAAHRMSLGNGMQLRLGAGYLRGTIYDSRIAHHPPGIGVDRGWNGAWDVNATLSGARFDLMAEFTQTTDRWPATDHKVSALTLQGRYRGALLGRPATYSLSTSHGNQGGSGTEWESMTQVILGLEVDVAPNVTLGAEYMFNDGFVPLIMPTVTGDASVQSHSVILGARLTF</sequence>
<dbReference type="SUPFAM" id="SSF56935">
    <property type="entry name" value="Porins"/>
    <property type="match status" value="1"/>
</dbReference>
<dbReference type="STRING" id="481446.NIT7645_00026"/>
<dbReference type="AlphaFoldDB" id="A0A0H5DGS2"/>
<organism evidence="2 3">
    <name type="scientific">Phaeobacter italicus</name>
    <dbReference type="NCBI Taxonomy" id="481446"/>
    <lineage>
        <taxon>Bacteria</taxon>
        <taxon>Pseudomonadati</taxon>
        <taxon>Pseudomonadota</taxon>
        <taxon>Alphaproteobacteria</taxon>
        <taxon>Rhodobacterales</taxon>
        <taxon>Roseobacteraceae</taxon>
        <taxon>Phaeobacter</taxon>
    </lineage>
</organism>
<keyword evidence="1" id="KW-0732">Signal</keyword>
<gene>
    <name evidence="2" type="ORF">NIT7321_01491</name>
</gene>
<evidence type="ECO:0008006" key="4">
    <source>
        <dbReference type="Google" id="ProtNLM"/>
    </source>
</evidence>
<keyword evidence="3" id="KW-1185">Reference proteome</keyword>